<proteinExistence type="predicted"/>
<keyword evidence="1" id="KW-0812">Transmembrane</keyword>
<name>A0AAP0QSK6_9ROSI</name>
<keyword evidence="1" id="KW-0472">Membrane</keyword>
<dbReference type="EMBL" id="JBCGBO010000005">
    <property type="protein sequence ID" value="KAK9201757.1"/>
    <property type="molecule type" value="Genomic_DNA"/>
</dbReference>
<evidence type="ECO:0000256" key="1">
    <source>
        <dbReference type="SAM" id="Phobius"/>
    </source>
</evidence>
<reference evidence="2 3" key="1">
    <citation type="submission" date="2024-05" db="EMBL/GenBank/DDBJ databases">
        <title>Haplotype-resolved chromosome-level genome assembly of Huyou (Citrus changshanensis).</title>
        <authorList>
            <person name="Miao C."/>
            <person name="Chen W."/>
            <person name="Wu Y."/>
            <person name="Wang L."/>
            <person name="Zhao S."/>
            <person name="Grierson D."/>
            <person name="Xu C."/>
            <person name="Chen K."/>
        </authorList>
    </citation>
    <scope>NUCLEOTIDE SEQUENCE [LARGE SCALE GENOMIC DNA]</scope>
    <source>
        <strain evidence="2">01-14</strain>
        <tissue evidence="2">Leaf</tissue>
    </source>
</reference>
<organism evidence="2 3">
    <name type="scientific">Citrus x changshan-huyou</name>
    <dbReference type="NCBI Taxonomy" id="2935761"/>
    <lineage>
        <taxon>Eukaryota</taxon>
        <taxon>Viridiplantae</taxon>
        <taxon>Streptophyta</taxon>
        <taxon>Embryophyta</taxon>
        <taxon>Tracheophyta</taxon>
        <taxon>Spermatophyta</taxon>
        <taxon>Magnoliopsida</taxon>
        <taxon>eudicotyledons</taxon>
        <taxon>Gunneridae</taxon>
        <taxon>Pentapetalae</taxon>
        <taxon>rosids</taxon>
        <taxon>malvids</taxon>
        <taxon>Sapindales</taxon>
        <taxon>Rutaceae</taxon>
        <taxon>Aurantioideae</taxon>
        <taxon>Citrus</taxon>
    </lineage>
</organism>
<comment type="caution">
    <text evidence="2">The sequence shown here is derived from an EMBL/GenBank/DDBJ whole genome shotgun (WGS) entry which is preliminary data.</text>
</comment>
<dbReference type="Proteomes" id="UP001428341">
    <property type="component" value="Unassembled WGS sequence"/>
</dbReference>
<sequence length="107" mass="12226">MESEIFLLLSTNWVMLLAKLILLPSSFSNSVSRFRQQRSNYTLLRLVGHFNFEVPLSSILLRMQFAATDRLTTDLFGGPLAKGSWGFLSRINWARTGCWSAQVQQQN</sequence>
<protein>
    <submittedName>
        <fullName evidence="2">Uncharacterized protein</fullName>
    </submittedName>
</protein>
<accession>A0AAP0QSK6</accession>
<keyword evidence="3" id="KW-1185">Reference proteome</keyword>
<dbReference type="AlphaFoldDB" id="A0AAP0QSK6"/>
<keyword evidence="1" id="KW-1133">Transmembrane helix</keyword>
<feature type="transmembrane region" description="Helical" evidence="1">
    <location>
        <begin position="6"/>
        <end position="27"/>
    </location>
</feature>
<gene>
    <name evidence="2" type="ORF">WN944_016963</name>
</gene>
<evidence type="ECO:0000313" key="3">
    <source>
        <dbReference type="Proteomes" id="UP001428341"/>
    </source>
</evidence>
<evidence type="ECO:0000313" key="2">
    <source>
        <dbReference type="EMBL" id="KAK9201757.1"/>
    </source>
</evidence>